<evidence type="ECO:0000313" key="2">
    <source>
        <dbReference type="Proteomes" id="UP000064137"/>
    </source>
</evidence>
<dbReference type="OrthoDB" id="7003789at2"/>
<dbReference type="Proteomes" id="UP000064137">
    <property type="component" value="Chromosome"/>
</dbReference>
<sequence length="118" mass="12701">MVRIRGTIGSQPVDLTVELDEADWQRLAAALRPMEASLPAATVAAAPSGPKSGGDMLWDQVVKLLSSAGRLSGPDILVALEKLTGNLGVAKQLLVRLRHSPQVRMERVGEAQFYIWQG</sequence>
<accession>A0A0U4X4J7</accession>
<dbReference type="RefSeq" id="WP_059316445.1">
    <property type="nucleotide sequence ID" value="NZ_CP013987.1"/>
</dbReference>
<name>A0A0U4X4J7_9PSED</name>
<dbReference type="EMBL" id="CP013987">
    <property type="protein sequence ID" value="ALZ86356.1"/>
    <property type="molecule type" value="Genomic_DNA"/>
</dbReference>
<proteinExistence type="predicted"/>
<reference evidence="1 2" key="1">
    <citation type="submission" date="2016-01" db="EMBL/GenBank/DDBJ databases">
        <title>Annotation of Pseudomonas oryzihabitans USDA-ARS-USMARC-56511.</title>
        <authorList>
            <person name="Harhay G.P."/>
            <person name="Harhay D.M."/>
            <person name="Smith T.P.L."/>
            <person name="Bono J.L."/>
            <person name="Heaton M.P."/>
            <person name="Clawson M.L."/>
            <person name="Chitko-Mckown C.G."/>
            <person name="Capik S.F."/>
            <person name="DeDonder K.D."/>
            <person name="Apley M.D."/>
            <person name="Lubbers B.V."/>
            <person name="White B.J."/>
            <person name="Larson R.L."/>
        </authorList>
    </citation>
    <scope>NUCLEOTIDE SEQUENCE [LARGE SCALE GENOMIC DNA]</scope>
    <source>
        <strain evidence="1 2">USDA-ARS-USMARC-56511</strain>
    </source>
</reference>
<dbReference type="AlphaFoldDB" id="A0A0U4X4J7"/>
<protein>
    <submittedName>
        <fullName evidence="1">Uncharacterized protein</fullName>
    </submittedName>
</protein>
<evidence type="ECO:0000313" key="1">
    <source>
        <dbReference type="EMBL" id="ALZ86356.1"/>
    </source>
</evidence>
<organism evidence="1 2">
    <name type="scientific">Pseudomonas oryzihabitans</name>
    <dbReference type="NCBI Taxonomy" id="47885"/>
    <lineage>
        <taxon>Bacteria</taxon>
        <taxon>Pseudomonadati</taxon>
        <taxon>Pseudomonadota</taxon>
        <taxon>Gammaproteobacteria</taxon>
        <taxon>Pseudomonadales</taxon>
        <taxon>Pseudomonadaceae</taxon>
        <taxon>Pseudomonas</taxon>
    </lineage>
</organism>
<gene>
    <name evidence="1" type="ORF">APT59_19890</name>
</gene>
<dbReference type="KEGG" id="por:APT59_19890"/>